<evidence type="ECO:0000313" key="3">
    <source>
        <dbReference type="Proteomes" id="UP000031866"/>
    </source>
</evidence>
<dbReference type="InterPro" id="IPR005079">
    <property type="entry name" value="Peptidase_C45_hydrolase"/>
</dbReference>
<dbReference type="Gene3D" id="3.60.60.10">
    <property type="entry name" value="Penicillin V Acylase, Chain A"/>
    <property type="match status" value="1"/>
</dbReference>
<dbReference type="KEGG" id="cbei:LF65_02863"/>
<dbReference type="Proteomes" id="UP000031866">
    <property type="component" value="Chromosome"/>
</dbReference>
<dbReference type="OrthoDB" id="8109453at2"/>
<accession>A0A0B5QRB4</accession>
<feature type="domain" description="Peptidase C45 hydrolase" evidence="1">
    <location>
        <begin position="124"/>
        <end position="344"/>
    </location>
</feature>
<reference evidence="3" key="1">
    <citation type="submission" date="2014-12" db="EMBL/GenBank/DDBJ databases">
        <title>Genome sequence of Clostridium beijerinckii strain 59B.</title>
        <authorList>
            <person name="Little G.T."/>
            <person name="Minton N.P."/>
        </authorList>
    </citation>
    <scope>NUCLEOTIDE SEQUENCE [LARGE SCALE GENOMIC DNA]</scope>
    <source>
        <strain evidence="3">59B</strain>
    </source>
</reference>
<name>A0A0B5QRB4_CLOBE</name>
<evidence type="ECO:0000313" key="2">
    <source>
        <dbReference type="EMBL" id="AJG99433.1"/>
    </source>
</evidence>
<dbReference type="PANTHER" id="PTHR34180:SF1">
    <property type="entry name" value="BETA-ALANYL-DOPAMINE_CARCININE HYDROLASE"/>
    <property type="match status" value="1"/>
</dbReference>
<dbReference type="InterPro" id="IPR047794">
    <property type="entry name" value="C45_proenzyme-like"/>
</dbReference>
<dbReference type="InterPro" id="IPR047801">
    <property type="entry name" value="Peptidase_C45"/>
</dbReference>
<dbReference type="PANTHER" id="PTHR34180">
    <property type="entry name" value="PEPTIDASE C45"/>
    <property type="match status" value="1"/>
</dbReference>
<dbReference type="STRING" id="1520.LF65_02863"/>
<dbReference type="Pfam" id="PF03417">
    <property type="entry name" value="AAT"/>
    <property type="match status" value="1"/>
</dbReference>
<proteinExistence type="predicted"/>
<dbReference type="NCBIfam" id="NF040521">
    <property type="entry name" value="C45_proenzyme"/>
    <property type="match status" value="1"/>
</dbReference>
<sequence>MKNGKEFKIIECQGTPYEIGQQWGEGCKKNILKVSENIFNSMMLYYRASKEEVISNAMKFFNAVQKFDPYLIEIMRGQADATGLSLEEIFTQKCFNELTFQYNNVSGLSGLCTSFAATGKATQDGKTILGQNIDFLPETPIDLLKIHHANGIKQFVLSFSNSSEFIFSSAGIGMCANATIGKNYSFNIPVGCYLPKVMREKSIHDAVDILKQVARGLGYYHLADINGQILGIESIYNDFEILYPERDIMLHSNHYITERFKEQDTAPELQPDSYHRLDRIRSLIDKHYGHINIEIIKKILIDHDQNPNSICRHIDHKVPISSKTLASFIMLPEEGTIYIAAGNPCEYEYVRYKF</sequence>
<dbReference type="EMBL" id="CP010086">
    <property type="protein sequence ID" value="AJG99433.1"/>
    <property type="molecule type" value="Genomic_DNA"/>
</dbReference>
<dbReference type="AlphaFoldDB" id="A0A0B5QRB4"/>
<dbReference type="RefSeq" id="WP_041896871.1">
    <property type="nucleotide sequence ID" value="NZ_CP010086.2"/>
</dbReference>
<dbReference type="Gene3D" id="1.10.10.2120">
    <property type="match status" value="1"/>
</dbReference>
<protein>
    <recommendedName>
        <fullName evidence="1">Peptidase C45 hydrolase domain-containing protein</fullName>
    </recommendedName>
</protein>
<organism evidence="2 3">
    <name type="scientific">Clostridium beijerinckii</name>
    <name type="common">Clostridium MP</name>
    <dbReference type="NCBI Taxonomy" id="1520"/>
    <lineage>
        <taxon>Bacteria</taxon>
        <taxon>Bacillati</taxon>
        <taxon>Bacillota</taxon>
        <taxon>Clostridia</taxon>
        <taxon>Eubacteriales</taxon>
        <taxon>Clostridiaceae</taxon>
        <taxon>Clostridium</taxon>
    </lineage>
</organism>
<evidence type="ECO:0000259" key="1">
    <source>
        <dbReference type="Pfam" id="PF03417"/>
    </source>
</evidence>
<gene>
    <name evidence="2" type="ORF">LF65_02863</name>
</gene>